<feature type="transmembrane region" description="Helical" evidence="1">
    <location>
        <begin position="254"/>
        <end position="273"/>
    </location>
</feature>
<organism evidence="2 3">
    <name type="scientific">Paractinoplanes ferrugineus</name>
    <dbReference type="NCBI Taxonomy" id="113564"/>
    <lineage>
        <taxon>Bacteria</taxon>
        <taxon>Bacillati</taxon>
        <taxon>Actinomycetota</taxon>
        <taxon>Actinomycetes</taxon>
        <taxon>Micromonosporales</taxon>
        <taxon>Micromonosporaceae</taxon>
        <taxon>Paractinoplanes</taxon>
    </lineage>
</organism>
<proteinExistence type="predicted"/>
<keyword evidence="3" id="KW-1185">Reference proteome</keyword>
<feature type="transmembrane region" description="Helical" evidence="1">
    <location>
        <begin position="150"/>
        <end position="173"/>
    </location>
</feature>
<sequence>MVDLDRPVAMPPLVYLHEGDEVTVGRPDTDSYAVLPADGAELVRRLAAGMTPRAAAEWYAEAFGADVDIAEFLADLAELNLAQLDPAQLNPAQLNHAETPPSAAPAPARLQRLGRLLLAPPALLGYGLIVLAAVVVAGRQHDLAPGYSHLFFTPYFAVVEIVLFVGQFPLILLHESAHVLAGRRLGLRTRVSVGFRFYYLVLQTEMDGLVAVPARKRVLPMVAGIGADLVVASVLTLIAAALREPGGGLPLAGRLALALAFTTLLRVAWQFYFFLRTDLYYVVSLVLGCVDLHGTAKAMLRNRFWALLRRPDRLTDASAWHPRDVRAGRWYAALMVAGYGLSTLMLLVVVLPAAYHFVSGVLGHLSGSAGLRGVADAAVFLGVNLLQLALVVTLAVRARRARTTNRIPATAAPAVP</sequence>
<gene>
    <name evidence="2" type="ORF">Afe05nite_71060</name>
</gene>
<name>A0A919J5L1_9ACTN</name>
<dbReference type="AlphaFoldDB" id="A0A919J5L1"/>
<reference evidence="2" key="1">
    <citation type="submission" date="2021-01" db="EMBL/GenBank/DDBJ databases">
        <title>Whole genome shotgun sequence of Actinoplanes ferrugineus NBRC 15555.</title>
        <authorList>
            <person name="Komaki H."/>
            <person name="Tamura T."/>
        </authorList>
    </citation>
    <scope>NUCLEOTIDE SEQUENCE</scope>
    <source>
        <strain evidence="2">NBRC 15555</strain>
    </source>
</reference>
<dbReference type="RefSeq" id="WP_203821640.1">
    <property type="nucleotide sequence ID" value="NZ_BAAABP010000080.1"/>
</dbReference>
<protein>
    <submittedName>
        <fullName evidence="2">Uncharacterized protein</fullName>
    </submittedName>
</protein>
<accession>A0A919J5L1</accession>
<evidence type="ECO:0000313" key="2">
    <source>
        <dbReference type="EMBL" id="GIE15266.1"/>
    </source>
</evidence>
<keyword evidence="1" id="KW-0472">Membrane</keyword>
<comment type="caution">
    <text evidence="2">The sequence shown here is derived from an EMBL/GenBank/DDBJ whole genome shotgun (WGS) entry which is preliminary data.</text>
</comment>
<feature type="transmembrane region" description="Helical" evidence="1">
    <location>
        <begin position="330"/>
        <end position="357"/>
    </location>
</feature>
<feature type="transmembrane region" description="Helical" evidence="1">
    <location>
        <begin position="116"/>
        <end position="138"/>
    </location>
</feature>
<evidence type="ECO:0000313" key="3">
    <source>
        <dbReference type="Proteomes" id="UP000598174"/>
    </source>
</evidence>
<dbReference type="EMBL" id="BOMM01000064">
    <property type="protein sequence ID" value="GIE15266.1"/>
    <property type="molecule type" value="Genomic_DNA"/>
</dbReference>
<evidence type="ECO:0000256" key="1">
    <source>
        <dbReference type="SAM" id="Phobius"/>
    </source>
</evidence>
<feature type="transmembrane region" description="Helical" evidence="1">
    <location>
        <begin position="377"/>
        <end position="396"/>
    </location>
</feature>
<keyword evidence="1" id="KW-0812">Transmembrane</keyword>
<keyword evidence="1" id="KW-1133">Transmembrane helix</keyword>
<feature type="transmembrane region" description="Helical" evidence="1">
    <location>
        <begin position="221"/>
        <end position="242"/>
    </location>
</feature>
<dbReference type="Proteomes" id="UP000598174">
    <property type="component" value="Unassembled WGS sequence"/>
</dbReference>